<comment type="caution">
    <text evidence="11">The sequence shown here is derived from an EMBL/GenBank/DDBJ whole genome shotgun (WGS) entry which is preliminary data.</text>
</comment>
<dbReference type="EMBL" id="JBHMAF010000200">
    <property type="protein sequence ID" value="MFB9762655.1"/>
    <property type="molecule type" value="Genomic_DNA"/>
</dbReference>
<dbReference type="InterPro" id="IPR051552">
    <property type="entry name" value="HptR"/>
</dbReference>
<evidence type="ECO:0000313" key="11">
    <source>
        <dbReference type="EMBL" id="MFB9762655.1"/>
    </source>
</evidence>
<dbReference type="PANTHER" id="PTHR42713:SF3">
    <property type="entry name" value="TRANSCRIPTIONAL REGULATORY PROTEIN HPTR"/>
    <property type="match status" value="1"/>
</dbReference>
<dbReference type="Proteomes" id="UP001589609">
    <property type="component" value="Unassembled WGS sequence"/>
</dbReference>
<evidence type="ECO:0000256" key="4">
    <source>
        <dbReference type="ARBA" id="ARBA00023012"/>
    </source>
</evidence>
<feature type="domain" description="Response regulatory" evidence="10">
    <location>
        <begin position="2"/>
        <end position="119"/>
    </location>
</feature>
<evidence type="ECO:0000259" key="9">
    <source>
        <dbReference type="PROSITE" id="PS01124"/>
    </source>
</evidence>
<evidence type="ECO:0000256" key="2">
    <source>
        <dbReference type="ARBA" id="ARBA00022490"/>
    </source>
</evidence>
<gene>
    <name evidence="11" type="ORF">ACFFMS_31005</name>
</gene>
<evidence type="ECO:0000256" key="1">
    <source>
        <dbReference type="ARBA" id="ARBA00004496"/>
    </source>
</evidence>
<keyword evidence="6" id="KW-0238">DNA-binding</keyword>
<dbReference type="Pfam" id="PF12833">
    <property type="entry name" value="HTH_18"/>
    <property type="match status" value="1"/>
</dbReference>
<keyword evidence="2" id="KW-0963">Cytoplasm</keyword>
<dbReference type="RefSeq" id="WP_379952539.1">
    <property type="nucleotide sequence ID" value="NZ_JBHMAF010000200.1"/>
</dbReference>
<accession>A0ABV5WPX9</accession>
<protein>
    <submittedName>
        <fullName evidence="11">Response regulator</fullName>
    </submittedName>
</protein>
<comment type="subcellular location">
    <subcellularLocation>
        <location evidence="1">Cytoplasm</location>
    </subcellularLocation>
</comment>
<dbReference type="InterPro" id="IPR001789">
    <property type="entry name" value="Sig_transdc_resp-reg_receiver"/>
</dbReference>
<evidence type="ECO:0000256" key="5">
    <source>
        <dbReference type="ARBA" id="ARBA00023015"/>
    </source>
</evidence>
<dbReference type="PROSITE" id="PS50110">
    <property type="entry name" value="RESPONSE_REGULATORY"/>
    <property type="match status" value="1"/>
</dbReference>
<evidence type="ECO:0000256" key="7">
    <source>
        <dbReference type="ARBA" id="ARBA00023163"/>
    </source>
</evidence>
<keyword evidence="4" id="KW-0902">Two-component regulatory system</keyword>
<dbReference type="InterPro" id="IPR011006">
    <property type="entry name" value="CheY-like_superfamily"/>
</dbReference>
<reference evidence="11 12" key="1">
    <citation type="submission" date="2024-09" db="EMBL/GenBank/DDBJ databases">
        <authorList>
            <person name="Sun Q."/>
            <person name="Mori K."/>
        </authorList>
    </citation>
    <scope>NUCLEOTIDE SEQUENCE [LARGE SCALE GENOMIC DNA]</scope>
    <source>
        <strain evidence="11 12">JCM 11201</strain>
    </source>
</reference>
<feature type="modified residue" description="4-aspartylphosphate" evidence="8">
    <location>
        <position position="54"/>
    </location>
</feature>
<dbReference type="InterPro" id="IPR009057">
    <property type="entry name" value="Homeodomain-like_sf"/>
</dbReference>
<keyword evidence="12" id="KW-1185">Reference proteome</keyword>
<dbReference type="Gene3D" id="1.10.10.60">
    <property type="entry name" value="Homeodomain-like"/>
    <property type="match status" value="2"/>
</dbReference>
<dbReference type="SMART" id="SM00448">
    <property type="entry name" value="REC"/>
    <property type="match status" value="1"/>
</dbReference>
<evidence type="ECO:0000313" key="12">
    <source>
        <dbReference type="Proteomes" id="UP001589609"/>
    </source>
</evidence>
<dbReference type="PANTHER" id="PTHR42713">
    <property type="entry name" value="HISTIDINE KINASE-RELATED"/>
    <property type="match status" value="1"/>
</dbReference>
<dbReference type="CDD" id="cd17536">
    <property type="entry name" value="REC_YesN-like"/>
    <property type="match status" value="1"/>
</dbReference>
<keyword evidence="7" id="KW-0804">Transcription</keyword>
<dbReference type="Pfam" id="PF00072">
    <property type="entry name" value="Response_reg"/>
    <property type="match status" value="1"/>
</dbReference>
<dbReference type="SMART" id="SM00342">
    <property type="entry name" value="HTH_ARAC"/>
    <property type="match status" value="1"/>
</dbReference>
<keyword evidence="3 8" id="KW-0597">Phosphoprotein</keyword>
<feature type="domain" description="HTH araC/xylS-type" evidence="9">
    <location>
        <begin position="396"/>
        <end position="494"/>
    </location>
</feature>
<evidence type="ECO:0000259" key="10">
    <source>
        <dbReference type="PROSITE" id="PS50110"/>
    </source>
</evidence>
<evidence type="ECO:0000256" key="8">
    <source>
        <dbReference type="PROSITE-ProRule" id="PRU00169"/>
    </source>
</evidence>
<evidence type="ECO:0000256" key="3">
    <source>
        <dbReference type="ARBA" id="ARBA00022553"/>
    </source>
</evidence>
<dbReference type="Gene3D" id="3.40.50.2300">
    <property type="match status" value="1"/>
</dbReference>
<dbReference type="SUPFAM" id="SSF46689">
    <property type="entry name" value="Homeodomain-like"/>
    <property type="match status" value="2"/>
</dbReference>
<name>A0ABV5WPX9_9BACI</name>
<organism evidence="11 12">
    <name type="scientific">Ectobacillus funiculus</name>
    <dbReference type="NCBI Taxonomy" id="137993"/>
    <lineage>
        <taxon>Bacteria</taxon>
        <taxon>Bacillati</taxon>
        <taxon>Bacillota</taxon>
        <taxon>Bacilli</taxon>
        <taxon>Bacillales</taxon>
        <taxon>Bacillaceae</taxon>
        <taxon>Ectobacillus</taxon>
    </lineage>
</organism>
<dbReference type="SUPFAM" id="SSF52172">
    <property type="entry name" value="CheY-like"/>
    <property type="match status" value="1"/>
</dbReference>
<keyword evidence="5" id="KW-0805">Transcription regulation</keyword>
<evidence type="ECO:0000256" key="6">
    <source>
        <dbReference type="ARBA" id="ARBA00023125"/>
    </source>
</evidence>
<dbReference type="InterPro" id="IPR018060">
    <property type="entry name" value="HTH_AraC"/>
</dbReference>
<sequence>MRVVIADDESLVRASLRSMLEELELPVSIVGEAANGEETLALVQEYEPDLVFIDIQMPKLNGLGAIESGKKLSPQTSWIILTGFSEFNYAREAIRLGADNYLLKPVSPEELEEALQGWLKKHEKHKLFRNSQFENQMIALAHGLSSIEDTNNQDTLMDTAFLCATFIIDSHLEEKQKADILLQFSLALRQCAYRYIGGDAKIAIYTRPTGEVFTVGCWKYTKQTAGKTKIQEYFGEINEMIIHFSNENAAITAIQSADCSSFEDFQQQINKILDLSALRTIGGIHKKWGIEQLSAYQTDSHITELSCILIQLSDYYKAEIYLNYMKTVTDFEKALLNANLSKQSKAQICLFLHYALGCSLQAEEDVNTWIQKLQHHGSQLLAQNQKNENRQTDLVDQAIAFIDQNYMNNIGVGQIAEQLNVTPNYLSTLFHKKTGITFTKYIMKTRILKAKELLLSDTMQVQQVAEAVGYYSTRHFTKLFTEFVGCYPSEFRNQFKMENTSTTTT</sequence>
<proteinExistence type="predicted"/>
<dbReference type="PROSITE" id="PS01124">
    <property type="entry name" value="HTH_ARAC_FAMILY_2"/>
    <property type="match status" value="1"/>
</dbReference>